<evidence type="ECO:0000313" key="2">
    <source>
        <dbReference type="Proteomes" id="UP000265509"/>
    </source>
</evidence>
<reference evidence="1 2" key="1">
    <citation type="submission" date="2018-07" db="EMBL/GenBank/DDBJ databases">
        <title>Halioglobus sp. genome submission.</title>
        <authorList>
            <person name="Ye M.-Q."/>
            <person name="Du Z.-J."/>
        </authorList>
    </citation>
    <scope>NUCLEOTIDE SEQUENCE [LARGE SCALE GENOMIC DNA]</scope>
    <source>
        <strain evidence="1 2">U0301</strain>
    </source>
</reference>
<dbReference type="AlphaFoldDB" id="A0A3L7DV08"/>
<dbReference type="InterPro" id="IPR019410">
    <property type="entry name" value="Methyltransf_16"/>
</dbReference>
<gene>
    <name evidence="1" type="ORF">DWB85_17605</name>
</gene>
<dbReference type="PANTHER" id="PTHR14614">
    <property type="entry name" value="HEPATOCELLULAR CARCINOMA-ASSOCIATED ANTIGEN"/>
    <property type="match status" value="1"/>
</dbReference>
<name>A0A3L7DV08_9GAMM</name>
<dbReference type="EMBL" id="QRAN01000027">
    <property type="protein sequence ID" value="RLQ20430.1"/>
    <property type="molecule type" value="Genomic_DNA"/>
</dbReference>
<accession>A0A3L7DV08</accession>
<proteinExistence type="predicted"/>
<evidence type="ECO:0000313" key="1">
    <source>
        <dbReference type="EMBL" id="RLQ20430.1"/>
    </source>
</evidence>
<dbReference type="GO" id="GO:0016301">
    <property type="term" value="F:kinase activity"/>
    <property type="evidence" value="ECO:0007669"/>
    <property type="project" value="UniProtKB-KW"/>
</dbReference>
<dbReference type="Proteomes" id="UP000265509">
    <property type="component" value="Unassembled WGS sequence"/>
</dbReference>
<comment type="caution">
    <text evidence="1">The sequence shown here is derived from an EMBL/GenBank/DDBJ whole genome shotgun (WGS) entry which is preliminary data.</text>
</comment>
<dbReference type="Gene3D" id="3.40.50.150">
    <property type="entry name" value="Vaccinia Virus protein VP39"/>
    <property type="match status" value="1"/>
</dbReference>
<sequence>MDNHYSGPVVPLRFRYQTFELGSEDIHLRSLRDTQQYSDPAGTAHDLGISAANWSLFGVVWDSSQVLARLMVDFEIGGKRILEVGCGMALSSLLLNRRGGDITATDYHPETGAFLQINTGLNEDRDIPYFRADWDAGEISHGLFDLIIGSDLLYERSKVPSLARFIQDHALPRCEVLVVDPGRRQQGQFSKHMSHYGFSYRKEMPGASSHLEKPFSGSVLRFRRG</sequence>
<dbReference type="Pfam" id="PF10294">
    <property type="entry name" value="Methyltransf_16"/>
    <property type="match status" value="1"/>
</dbReference>
<dbReference type="CDD" id="cd02440">
    <property type="entry name" value="AdoMet_MTases"/>
    <property type="match status" value="1"/>
</dbReference>
<protein>
    <submittedName>
        <fullName evidence="1">Histidine kinase</fullName>
    </submittedName>
</protein>
<dbReference type="InterPro" id="IPR029063">
    <property type="entry name" value="SAM-dependent_MTases_sf"/>
</dbReference>
<dbReference type="OrthoDB" id="264333at2"/>
<keyword evidence="1" id="KW-0808">Transferase</keyword>
<keyword evidence="2" id="KW-1185">Reference proteome</keyword>
<organism evidence="1 2">
    <name type="scientific">Seongchinamella sediminis</name>
    <dbReference type="NCBI Taxonomy" id="2283635"/>
    <lineage>
        <taxon>Bacteria</taxon>
        <taxon>Pseudomonadati</taxon>
        <taxon>Pseudomonadota</taxon>
        <taxon>Gammaproteobacteria</taxon>
        <taxon>Cellvibrionales</taxon>
        <taxon>Halieaceae</taxon>
        <taxon>Seongchinamella</taxon>
    </lineage>
</organism>
<dbReference type="SUPFAM" id="SSF53335">
    <property type="entry name" value="S-adenosyl-L-methionine-dependent methyltransferases"/>
    <property type="match status" value="1"/>
</dbReference>
<keyword evidence="1" id="KW-0418">Kinase</keyword>